<dbReference type="SUPFAM" id="SSF140869">
    <property type="entry name" value="GUN4-like"/>
    <property type="match status" value="1"/>
</dbReference>
<dbReference type="Gene3D" id="1.10.10.1770">
    <property type="entry name" value="Gun4-like"/>
    <property type="match status" value="1"/>
</dbReference>
<proteinExistence type="predicted"/>
<organism evidence="2 3">
    <name type="scientific">Limnothrix redekei LRLZ20PSL1</name>
    <dbReference type="NCBI Taxonomy" id="3112953"/>
    <lineage>
        <taxon>Bacteria</taxon>
        <taxon>Bacillati</taxon>
        <taxon>Cyanobacteriota</taxon>
        <taxon>Cyanophyceae</taxon>
        <taxon>Pseudanabaenales</taxon>
        <taxon>Pseudanabaenaceae</taxon>
        <taxon>Limnothrix</taxon>
    </lineage>
</organism>
<dbReference type="PANTHER" id="PTHR34800">
    <property type="entry name" value="TETRAPYRROLE-BINDING PROTEIN, CHLOROPLASTIC"/>
    <property type="match status" value="1"/>
</dbReference>
<dbReference type="RefSeq" id="WP_393011942.1">
    <property type="nucleotide sequence ID" value="NZ_JAZAQF010000045.1"/>
</dbReference>
<feature type="domain" description="GUN4-like" evidence="1">
    <location>
        <begin position="58"/>
        <end position="201"/>
    </location>
</feature>
<dbReference type="CDD" id="cd16383">
    <property type="entry name" value="GUN4"/>
    <property type="match status" value="1"/>
</dbReference>
<dbReference type="PANTHER" id="PTHR34800:SF1">
    <property type="entry name" value="TETRAPYRROLE-BINDING PROTEIN, CHLOROPLASTIC"/>
    <property type="match status" value="1"/>
</dbReference>
<dbReference type="InterPro" id="IPR008629">
    <property type="entry name" value="GUN4-like"/>
</dbReference>
<sequence>MTIAMRRGLQGITFVILALKSPSLSVQQAAIEQLLGCTETIALEALWQHFQLPDWSDRARYHELQSSLANQQWQAADDLTISLIKKISDRSGLWLRNSDLQGFPQHSLITLDRLWRIYSRDRFGFSIQAQLWNACKAKTCKPFNYFRDNLCRCFGDAVGWKVETYDGRHVSAYDFKRRAKIPYDLSAPIGHLPSTFALGGGESQSEYDRPDTESTMGFYGFGRYYYTWSKDSFFGHDFLREFFLIVDSIKP</sequence>
<accession>A0ABW7C8N9</accession>
<comment type="caution">
    <text evidence="2">The sequence shown here is derived from an EMBL/GenBank/DDBJ whole genome shotgun (WGS) entry which is preliminary data.</text>
</comment>
<evidence type="ECO:0000259" key="1">
    <source>
        <dbReference type="Pfam" id="PF05419"/>
    </source>
</evidence>
<dbReference type="Pfam" id="PF05419">
    <property type="entry name" value="GUN4"/>
    <property type="match status" value="1"/>
</dbReference>
<name>A0ABW7C8N9_9CYAN</name>
<gene>
    <name evidence="2" type="ORF">VPK24_07830</name>
</gene>
<evidence type="ECO:0000313" key="3">
    <source>
        <dbReference type="Proteomes" id="UP001604335"/>
    </source>
</evidence>
<protein>
    <submittedName>
        <fullName evidence="2">GUN4 domain-containing protein</fullName>
    </submittedName>
</protein>
<keyword evidence="3" id="KW-1185">Reference proteome</keyword>
<dbReference type="InterPro" id="IPR037215">
    <property type="entry name" value="GUN4-like_sf"/>
</dbReference>
<dbReference type="Proteomes" id="UP001604335">
    <property type="component" value="Unassembled WGS sequence"/>
</dbReference>
<reference evidence="3" key="1">
    <citation type="journal article" date="2024" name="Algal Res.">
        <title>Biochemical, toxicological and genomic investigation of a high-biomass producing Limnothrix strain isolated from Italian shallow drinking water reservoir.</title>
        <authorList>
            <person name="Simonazzi M."/>
            <person name="Shishido T.K."/>
            <person name="Delbaje E."/>
            <person name="Wahlsten M."/>
            <person name="Fewer D.P."/>
            <person name="Sivonen K."/>
            <person name="Pezzolesi L."/>
            <person name="Pistocchi R."/>
        </authorList>
    </citation>
    <scope>NUCLEOTIDE SEQUENCE [LARGE SCALE GENOMIC DNA]</scope>
    <source>
        <strain evidence="3">LRLZ20PSL1</strain>
    </source>
</reference>
<evidence type="ECO:0000313" key="2">
    <source>
        <dbReference type="EMBL" id="MFG3817543.1"/>
    </source>
</evidence>
<dbReference type="Gene3D" id="1.25.40.620">
    <property type="match status" value="1"/>
</dbReference>
<dbReference type="EMBL" id="JAZAQF010000045">
    <property type="protein sequence ID" value="MFG3817543.1"/>
    <property type="molecule type" value="Genomic_DNA"/>
</dbReference>